<protein>
    <recommendedName>
        <fullName evidence="4">Glycosyltransferase</fullName>
        <ecNumber evidence="4">2.4.1.-</ecNumber>
    </recommendedName>
</protein>
<evidence type="ECO:0000256" key="1">
    <source>
        <dbReference type="ARBA" id="ARBA00009995"/>
    </source>
</evidence>
<dbReference type="PROSITE" id="PS00375">
    <property type="entry name" value="UDPGT"/>
    <property type="match status" value="1"/>
</dbReference>
<dbReference type="SUPFAM" id="SSF53756">
    <property type="entry name" value="UDP-Glycosyltransferase/glycogen phosphorylase"/>
    <property type="match status" value="1"/>
</dbReference>
<dbReference type="OrthoDB" id="5835829at2759"/>
<sequence>MVLVEAMQVQEVAVVMVPFAAQGHLNQLLHLSLLLSARGLAVHYAAPPSQIRQAKSRLQGWQPAALHAIHFHDLPIPPFSTPPPDPNAATKFPNHLIPLWESTLQLRSPLISLFHSLSAVSRRLVVVYDPLLSFAAQEAATLPNAEVYGFHCVPAFFHLSYKSSVQDEPAQPKPKHLEAILCQSFDDCFTNEFLEFVTTHRVLPDSVAADGGLMNTCRPIEGELVDLLAEDPFYRGKKKLFAIGPLNPGTTPKGDGGRRHACLEWLDKQPPASVVYVSFGTTSTMMDEQINELAIGLQRSGQRFIWVLRDADIGDIYAECEESRERKLPPDYERKVEGVGMVVRGWAPQLEILAHPATGGFMSHCGWNSCMESLSMGVPVMAWPMHSDQPSNAVLVTEFLKVGVVAREWARRKEILPAGEIEESIKRVMVSEEGQEIRRRAKALGNAVREAASEGGSSRAELDSFVAHVSR</sequence>
<dbReference type="InterPro" id="IPR035595">
    <property type="entry name" value="UDP_glycos_trans_CS"/>
</dbReference>
<evidence type="ECO:0000256" key="4">
    <source>
        <dbReference type="RuleBase" id="RU362057"/>
    </source>
</evidence>
<name>A0A8B7C8Z5_PHODC</name>
<keyword evidence="2 3" id="KW-0808">Transferase</keyword>
<evidence type="ECO:0000256" key="2">
    <source>
        <dbReference type="ARBA" id="ARBA00022679"/>
    </source>
</evidence>
<dbReference type="FunFam" id="3.40.50.2000:FF:000060">
    <property type="entry name" value="Glycosyltransferase"/>
    <property type="match status" value="1"/>
</dbReference>
<dbReference type="EC" id="2.4.1.-" evidence="4"/>
<proteinExistence type="inferred from homology"/>
<dbReference type="GeneID" id="103710326"/>
<keyword evidence="6" id="KW-1185">Reference proteome</keyword>
<dbReference type="CDD" id="cd03784">
    <property type="entry name" value="GT1_Gtf-like"/>
    <property type="match status" value="1"/>
</dbReference>
<dbReference type="KEGG" id="pda:103710326"/>
<dbReference type="InterPro" id="IPR002213">
    <property type="entry name" value="UDP_glucos_trans"/>
</dbReference>
<dbReference type="PANTHER" id="PTHR48044">
    <property type="entry name" value="GLYCOSYLTRANSFERASE"/>
    <property type="match status" value="1"/>
</dbReference>
<feature type="domain" description="Glycosyltransferase N-terminal" evidence="5">
    <location>
        <begin position="11"/>
        <end position="248"/>
    </location>
</feature>
<dbReference type="RefSeq" id="XP_008794220.4">
    <property type="nucleotide sequence ID" value="XM_008795998.4"/>
</dbReference>
<dbReference type="InterPro" id="IPR058980">
    <property type="entry name" value="Glyco_transf_N"/>
</dbReference>
<accession>A0A8B7C8Z5</accession>
<dbReference type="Proteomes" id="UP000228380">
    <property type="component" value="Unplaced"/>
</dbReference>
<dbReference type="Pfam" id="PF26168">
    <property type="entry name" value="Glyco_transf_N"/>
    <property type="match status" value="1"/>
</dbReference>
<evidence type="ECO:0000259" key="5">
    <source>
        <dbReference type="Pfam" id="PF26168"/>
    </source>
</evidence>
<dbReference type="Pfam" id="PF00201">
    <property type="entry name" value="UDPGT"/>
    <property type="match status" value="1"/>
</dbReference>
<organism evidence="6 7">
    <name type="scientific">Phoenix dactylifera</name>
    <name type="common">Date palm</name>
    <dbReference type="NCBI Taxonomy" id="42345"/>
    <lineage>
        <taxon>Eukaryota</taxon>
        <taxon>Viridiplantae</taxon>
        <taxon>Streptophyta</taxon>
        <taxon>Embryophyta</taxon>
        <taxon>Tracheophyta</taxon>
        <taxon>Spermatophyta</taxon>
        <taxon>Magnoliopsida</taxon>
        <taxon>Liliopsida</taxon>
        <taxon>Arecaceae</taxon>
        <taxon>Coryphoideae</taxon>
        <taxon>Phoeniceae</taxon>
        <taxon>Phoenix</taxon>
    </lineage>
</organism>
<dbReference type="PANTHER" id="PTHR48044:SF22">
    <property type="entry name" value="GLYCOSYLTRANSFERASE"/>
    <property type="match status" value="1"/>
</dbReference>
<dbReference type="AlphaFoldDB" id="A0A8B7C8Z5"/>
<gene>
    <name evidence="7" type="primary">LOC103710326</name>
</gene>
<evidence type="ECO:0000256" key="3">
    <source>
        <dbReference type="RuleBase" id="RU003718"/>
    </source>
</evidence>
<reference evidence="7" key="1">
    <citation type="submission" date="2025-08" db="UniProtKB">
        <authorList>
            <consortium name="RefSeq"/>
        </authorList>
    </citation>
    <scope>IDENTIFICATION</scope>
    <source>
        <tissue evidence="7">Young leaves</tissue>
    </source>
</reference>
<keyword evidence="3" id="KW-0328">Glycosyltransferase</keyword>
<dbReference type="GO" id="GO:1901137">
    <property type="term" value="P:carbohydrate derivative biosynthetic process"/>
    <property type="evidence" value="ECO:0007669"/>
    <property type="project" value="UniProtKB-ARBA"/>
</dbReference>
<comment type="similarity">
    <text evidence="1 3">Belongs to the UDP-glycosyltransferase family.</text>
</comment>
<evidence type="ECO:0000313" key="6">
    <source>
        <dbReference type="Proteomes" id="UP000228380"/>
    </source>
</evidence>
<dbReference type="GO" id="GO:0008194">
    <property type="term" value="F:UDP-glycosyltransferase activity"/>
    <property type="evidence" value="ECO:0007669"/>
    <property type="project" value="InterPro"/>
</dbReference>
<evidence type="ECO:0000313" key="7">
    <source>
        <dbReference type="RefSeq" id="XP_008794220.4"/>
    </source>
</evidence>
<dbReference type="Gene3D" id="3.40.50.2000">
    <property type="entry name" value="Glycogen Phosphorylase B"/>
    <property type="match status" value="2"/>
</dbReference>